<evidence type="ECO:0000256" key="18">
    <source>
        <dbReference type="HAMAP-Rule" id="MF_00047"/>
    </source>
</evidence>
<keyword evidence="8 18" id="KW-0436">Ligase</keyword>
<feature type="active site" evidence="19">
    <location>
        <position position="154"/>
    </location>
</feature>
<dbReference type="Proteomes" id="UP000251800">
    <property type="component" value="Unassembled WGS sequence"/>
</dbReference>
<feature type="active site" evidence="19">
    <location>
        <position position="285"/>
    </location>
</feature>
<keyword evidence="15 20" id="KW-0464">Manganese</keyword>
<comment type="similarity">
    <text evidence="5 18">Belongs to the D-alanine--D-alanine ligase family.</text>
</comment>
<dbReference type="PROSITE" id="PS00843">
    <property type="entry name" value="DALA_DALA_LIGASE_1"/>
    <property type="match status" value="1"/>
</dbReference>
<evidence type="ECO:0000259" key="22">
    <source>
        <dbReference type="PROSITE" id="PS50975"/>
    </source>
</evidence>
<dbReference type="RefSeq" id="WP_109719755.1">
    <property type="nucleotide sequence ID" value="NZ_QEQK01000005.1"/>
</dbReference>
<dbReference type="GO" id="GO:0008360">
    <property type="term" value="P:regulation of cell shape"/>
    <property type="evidence" value="ECO:0007669"/>
    <property type="project" value="UniProtKB-KW"/>
</dbReference>
<evidence type="ECO:0000256" key="13">
    <source>
        <dbReference type="ARBA" id="ARBA00022960"/>
    </source>
</evidence>
<keyword evidence="14 18" id="KW-0573">Peptidoglycan synthesis</keyword>
<dbReference type="PANTHER" id="PTHR23132">
    <property type="entry name" value="D-ALANINE--D-ALANINE LIGASE"/>
    <property type="match status" value="1"/>
</dbReference>
<proteinExistence type="inferred from homology"/>
<evidence type="ECO:0000256" key="1">
    <source>
        <dbReference type="ARBA" id="ARBA00001936"/>
    </source>
</evidence>
<feature type="binding site" evidence="20">
    <location>
        <position position="261"/>
    </location>
    <ligand>
        <name>Mg(2+)</name>
        <dbReference type="ChEBI" id="CHEBI:18420"/>
        <label>1</label>
    </ligand>
</feature>
<feature type="binding site" evidence="20">
    <location>
        <position position="276"/>
    </location>
    <ligand>
        <name>Mg(2+)</name>
        <dbReference type="ChEBI" id="CHEBI:18420"/>
        <label>2</label>
    </ligand>
</feature>
<evidence type="ECO:0000256" key="6">
    <source>
        <dbReference type="ARBA" id="ARBA00012216"/>
    </source>
</evidence>
<comment type="cofactor">
    <cofactor evidence="1">
        <name>Mn(2+)</name>
        <dbReference type="ChEBI" id="CHEBI:29035"/>
    </cofactor>
</comment>
<dbReference type="Gene3D" id="3.40.50.20">
    <property type="match status" value="1"/>
</dbReference>
<dbReference type="GO" id="GO:0008716">
    <property type="term" value="F:D-alanine-D-alanine ligase activity"/>
    <property type="evidence" value="ECO:0007669"/>
    <property type="project" value="UniProtKB-UniRule"/>
</dbReference>
<evidence type="ECO:0000256" key="10">
    <source>
        <dbReference type="ARBA" id="ARBA00022741"/>
    </source>
</evidence>
<keyword evidence="7 18" id="KW-0963">Cytoplasm</keyword>
<dbReference type="Gene3D" id="3.30.1490.20">
    <property type="entry name" value="ATP-grasp fold, A domain"/>
    <property type="match status" value="1"/>
</dbReference>
<evidence type="ECO:0000256" key="17">
    <source>
        <dbReference type="ARBA" id="ARBA00047614"/>
    </source>
</evidence>
<evidence type="ECO:0000256" key="21">
    <source>
        <dbReference type="PROSITE-ProRule" id="PRU00409"/>
    </source>
</evidence>
<dbReference type="InterPro" id="IPR011095">
    <property type="entry name" value="Dala_Dala_lig_C"/>
</dbReference>
<gene>
    <name evidence="18" type="primary">ddl</name>
    <name evidence="23" type="ORF">DEH80_06975</name>
</gene>
<evidence type="ECO:0000256" key="2">
    <source>
        <dbReference type="ARBA" id="ARBA00003921"/>
    </source>
</evidence>
<dbReference type="PROSITE" id="PS50975">
    <property type="entry name" value="ATP_GRASP"/>
    <property type="match status" value="1"/>
</dbReference>
<feature type="binding site" evidence="20">
    <location>
        <position position="274"/>
    </location>
    <ligand>
        <name>Mg(2+)</name>
        <dbReference type="ChEBI" id="CHEBI:18420"/>
        <label>1</label>
    </ligand>
</feature>
<evidence type="ECO:0000256" key="9">
    <source>
        <dbReference type="ARBA" id="ARBA00022723"/>
    </source>
</evidence>
<comment type="pathway">
    <text evidence="4 18">Cell wall biogenesis; peptidoglycan biosynthesis.</text>
</comment>
<feature type="binding site" evidence="20">
    <location>
        <position position="274"/>
    </location>
    <ligand>
        <name>Mg(2+)</name>
        <dbReference type="ChEBI" id="CHEBI:18420"/>
        <label>2</label>
    </ligand>
</feature>
<keyword evidence="10 21" id="KW-0547">Nucleotide-binding</keyword>
<dbReference type="GO" id="GO:0071555">
    <property type="term" value="P:cell wall organization"/>
    <property type="evidence" value="ECO:0007669"/>
    <property type="project" value="UniProtKB-KW"/>
</dbReference>
<protein>
    <recommendedName>
        <fullName evidence="6 18">D-alanine--D-alanine ligase</fullName>
        <ecNumber evidence="6 18">6.3.2.4</ecNumber>
    </recommendedName>
    <alternativeName>
        <fullName evidence="18">D-Ala-D-Ala ligase</fullName>
    </alternativeName>
    <alternativeName>
        <fullName evidence="18">D-alanylalanine synthetase</fullName>
    </alternativeName>
</protein>
<organism evidence="23 24">
    <name type="scientific">Abyssibacter profundi</name>
    <dbReference type="NCBI Taxonomy" id="2182787"/>
    <lineage>
        <taxon>Bacteria</taxon>
        <taxon>Pseudomonadati</taxon>
        <taxon>Pseudomonadota</taxon>
        <taxon>Gammaproteobacteria</taxon>
        <taxon>Chromatiales</taxon>
        <taxon>Oceanococcaceae</taxon>
        <taxon>Abyssibacter</taxon>
    </lineage>
</organism>
<dbReference type="InterPro" id="IPR005905">
    <property type="entry name" value="D_ala_D_ala"/>
</dbReference>
<dbReference type="GO" id="GO:0009252">
    <property type="term" value="P:peptidoglycan biosynthetic process"/>
    <property type="evidence" value="ECO:0007669"/>
    <property type="project" value="UniProtKB-UniRule"/>
</dbReference>
<dbReference type="EC" id="6.3.2.4" evidence="6 18"/>
<dbReference type="Pfam" id="PF07478">
    <property type="entry name" value="Dala_Dala_lig_C"/>
    <property type="match status" value="1"/>
</dbReference>
<dbReference type="GO" id="GO:0005524">
    <property type="term" value="F:ATP binding"/>
    <property type="evidence" value="ECO:0007669"/>
    <property type="project" value="UniProtKB-UniRule"/>
</dbReference>
<dbReference type="SUPFAM" id="SSF56059">
    <property type="entry name" value="Glutathione synthetase ATP-binding domain-like"/>
    <property type="match status" value="1"/>
</dbReference>
<comment type="catalytic activity">
    <reaction evidence="17 18">
        <text>2 D-alanine + ATP = D-alanyl-D-alanine + ADP + phosphate + H(+)</text>
        <dbReference type="Rhea" id="RHEA:11224"/>
        <dbReference type="ChEBI" id="CHEBI:15378"/>
        <dbReference type="ChEBI" id="CHEBI:30616"/>
        <dbReference type="ChEBI" id="CHEBI:43474"/>
        <dbReference type="ChEBI" id="CHEBI:57416"/>
        <dbReference type="ChEBI" id="CHEBI:57822"/>
        <dbReference type="ChEBI" id="CHEBI:456216"/>
        <dbReference type="EC" id="6.3.2.4"/>
    </reaction>
</comment>
<evidence type="ECO:0000313" key="24">
    <source>
        <dbReference type="Proteomes" id="UP000251800"/>
    </source>
</evidence>
<evidence type="ECO:0000256" key="14">
    <source>
        <dbReference type="ARBA" id="ARBA00022984"/>
    </source>
</evidence>
<comment type="caution">
    <text evidence="23">The sequence shown here is derived from an EMBL/GenBank/DDBJ whole genome shotgun (WGS) entry which is preliminary data.</text>
</comment>
<evidence type="ECO:0000256" key="15">
    <source>
        <dbReference type="ARBA" id="ARBA00023211"/>
    </source>
</evidence>
<dbReference type="UniPathway" id="UPA00219"/>
<reference evidence="23 24" key="1">
    <citation type="submission" date="2018-05" db="EMBL/GenBank/DDBJ databases">
        <title>Abyssibacter profundi OUC007T gen. nov., sp. nov, a marine bacterium isolated from seawater of the Mariana Trench.</title>
        <authorList>
            <person name="Zhou S."/>
        </authorList>
    </citation>
    <scope>NUCLEOTIDE SEQUENCE [LARGE SCALE GENOMIC DNA]</scope>
    <source>
        <strain evidence="23 24">OUC007</strain>
    </source>
</reference>
<dbReference type="AlphaFoldDB" id="A0A363UMB3"/>
<keyword evidence="9 20" id="KW-0479">Metal-binding</keyword>
<keyword evidence="16 18" id="KW-0961">Cell wall biogenesis/degradation</keyword>
<comment type="subcellular location">
    <subcellularLocation>
        <location evidence="3 18">Cytoplasm</location>
    </subcellularLocation>
</comment>
<keyword evidence="12 20" id="KW-0460">Magnesium</keyword>
<evidence type="ECO:0000256" key="20">
    <source>
        <dbReference type="PIRSR" id="PIRSR039102-3"/>
    </source>
</evidence>
<evidence type="ECO:0000256" key="19">
    <source>
        <dbReference type="PIRSR" id="PIRSR039102-1"/>
    </source>
</evidence>
<keyword evidence="13 18" id="KW-0133">Cell shape</keyword>
<dbReference type="InterPro" id="IPR016185">
    <property type="entry name" value="PreATP-grasp_dom_sf"/>
</dbReference>
<evidence type="ECO:0000256" key="3">
    <source>
        <dbReference type="ARBA" id="ARBA00004496"/>
    </source>
</evidence>
<evidence type="ECO:0000256" key="11">
    <source>
        <dbReference type="ARBA" id="ARBA00022840"/>
    </source>
</evidence>
<dbReference type="NCBIfam" id="NF002378">
    <property type="entry name" value="PRK01372.1"/>
    <property type="match status" value="1"/>
</dbReference>
<dbReference type="Gene3D" id="3.30.470.20">
    <property type="entry name" value="ATP-grasp fold, B domain"/>
    <property type="match status" value="1"/>
</dbReference>
<dbReference type="PROSITE" id="PS00844">
    <property type="entry name" value="DALA_DALA_LIGASE_2"/>
    <property type="match status" value="1"/>
</dbReference>
<evidence type="ECO:0000256" key="7">
    <source>
        <dbReference type="ARBA" id="ARBA00022490"/>
    </source>
</evidence>
<dbReference type="OrthoDB" id="9813261at2"/>
<dbReference type="InterPro" id="IPR011761">
    <property type="entry name" value="ATP-grasp"/>
</dbReference>
<evidence type="ECO:0000256" key="16">
    <source>
        <dbReference type="ARBA" id="ARBA00023316"/>
    </source>
</evidence>
<comment type="function">
    <text evidence="2 18">Cell wall formation.</text>
</comment>
<evidence type="ECO:0000256" key="5">
    <source>
        <dbReference type="ARBA" id="ARBA00010871"/>
    </source>
</evidence>
<comment type="cofactor">
    <cofactor evidence="20">
        <name>Mg(2+)</name>
        <dbReference type="ChEBI" id="CHEBI:18420"/>
    </cofactor>
    <cofactor evidence="20">
        <name>Mn(2+)</name>
        <dbReference type="ChEBI" id="CHEBI:29035"/>
    </cofactor>
    <text evidence="20">Binds 2 magnesium or manganese ions per subunit.</text>
</comment>
<dbReference type="FunFam" id="3.30.470.20:FF:000008">
    <property type="entry name" value="D-alanine--D-alanine ligase"/>
    <property type="match status" value="1"/>
</dbReference>
<dbReference type="GO" id="GO:0005829">
    <property type="term" value="C:cytosol"/>
    <property type="evidence" value="ECO:0007669"/>
    <property type="project" value="TreeGrafter"/>
</dbReference>
<dbReference type="EMBL" id="QEQK01000005">
    <property type="protein sequence ID" value="PWN56561.1"/>
    <property type="molecule type" value="Genomic_DNA"/>
</dbReference>
<dbReference type="InterPro" id="IPR000291">
    <property type="entry name" value="D-Ala_lig_Van_CS"/>
</dbReference>
<dbReference type="SUPFAM" id="SSF52440">
    <property type="entry name" value="PreATP-grasp domain"/>
    <property type="match status" value="1"/>
</dbReference>
<dbReference type="InterPro" id="IPR013815">
    <property type="entry name" value="ATP_grasp_subdomain_1"/>
</dbReference>
<evidence type="ECO:0000313" key="23">
    <source>
        <dbReference type="EMBL" id="PWN56561.1"/>
    </source>
</evidence>
<keyword evidence="24" id="KW-1185">Reference proteome</keyword>
<accession>A0A363UMB3</accession>
<evidence type="ECO:0000256" key="4">
    <source>
        <dbReference type="ARBA" id="ARBA00004752"/>
    </source>
</evidence>
<dbReference type="GO" id="GO:0046872">
    <property type="term" value="F:metal ion binding"/>
    <property type="evidence" value="ECO:0007669"/>
    <property type="project" value="UniProtKB-KW"/>
</dbReference>
<evidence type="ECO:0000256" key="12">
    <source>
        <dbReference type="ARBA" id="ARBA00022842"/>
    </source>
</evidence>
<name>A0A363UMB3_9GAMM</name>
<dbReference type="PANTHER" id="PTHR23132:SF23">
    <property type="entry name" value="D-ALANINE--D-ALANINE LIGASE B"/>
    <property type="match status" value="1"/>
</dbReference>
<feature type="domain" description="ATP-grasp" evidence="22">
    <location>
        <begin position="110"/>
        <end position="307"/>
    </location>
</feature>
<dbReference type="HAMAP" id="MF_00047">
    <property type="entry name" value="Dala_Dala_lig"/>
    <property type="match status" value="1"/>
</dbReference>
<dbReference type="PIRSF" id="PIRSF039102">
    <property type="entry name" value="Ddl/VanB"/>
    <property type="match status" value="1"/>
</dbReference>
<evidence type="ECO:0000256" key="8">
    <source>
        <dbReference type="ARBA" id="ARBA00022598"/>
    </source>
</evidence>
<dbReference type="NCBIfam" id="TIGR01205">
    <property type="entry name" value="D_ala_D_alaTIGR"/>
    <property type="match status" value="1"/>
</dbReference>
<sequence length="314" mass="32868">MNPAAQSPNRFGRVVVLMGGWSAERAVSLESGRCVLEALQAAGVQAEALDPTPADLLTLKARGFDRVFNILHGTPGEDGILQGACALQALPVTGSGLQASANALDKGATKALWQQAGLPVARDVLLRDPADADPAAIAAQLGLPLFVKPAWQGSSVGVARVVDVESLRQAIADAARHPGPVLVEEAIEGGEYTIAVVGDVWLPAIRIEAAGGFYDYEAKYVSDDTRYLIPCGLDAATEARLKELARRAYAVLGCSGWGRVDLMLTGDGEPRLLEVNTTPGMTTHSLVPKAAAALGWLMEDLVLRILATTLEGSA</sequence>
<feature type="active site" evidence="19">
    <location>
        <position position="24"/>
    </location>
</feature>
<keyword evidence="11 21" id="KW-0067">ATP-binding</keyword>